<dbReference type="PANTHER" id="PTHR43312">
    <property type="entry name" value="D-THREO-ALDOSE 1-DEHYDROGENASE"/>
    <property type="match status" value="1"/>
</dbReference>
<gene>
    <name evidence="2" type="ORF">NT6N_35800</name>
</gene>
<dbReference type="PANTHER" id="PTHR43312:SF1">
    <property type="entry name" value="NADP-DEPENDENT OXIDOREDUCTASE DOMAIN-CONTAINING PROTEIN"/>
    <property type="match status" value="1"/>
</dbReference>
<sequence>MGCFASNMRIYMHYRSFGSTNWQVSEIGFGGWQLGGTWGEVDDSESIDTLLYAFERGINFVDTAALYGAGRSEQVIGKALKQWRGEKIYIASKMPPTVWDKQDDIDAPMTGRYPMAHARDQVEASLRRLDIECIDLLQLHGRYHNGWRELDWLEALNTLKDEGKIEHIGVSLHDARPDQGVKIAELGMVDSIQVLFNIFEQEPMYELFPAAQKTDTAIIARVPLDSGSLTGTWTEDTIKQWAPDDKRHLMYANGGNFSETLKRIEQVSETCAPYYSTIAEAALRFALHPDAVSLTIPGMRNRHEVDLNTVHIDGEPFPARLTQLLAPHTWKHAFY</sequence>
<organism evidence="2">
    <name type="scientific">Oceaniferula spumae</name>
    <dbReference type="NCBI Taxonomy" id="2979115"/>
    <lineage>
        <taxon>Bacteria</taxon>
        <taxon>Pseudomonadati</taxon>
        <taxon>Verrucomicrobiota</taxon>
        <taxon>Verrucomicrobiia</taxon>
        <taxon>Verrucomicrobiales</taxon>
        <taxon>Verrucomicrobiaceae</taxon>
        <taxon>Oceaniferula</taxon>
    </lineage>
</organism>
<reference evidence="2" key="1">
    <citation type="submission" date="2024-07" db="EMBL/GenBank/DDBJ databases">
        <title>Complete genome sequence of Verrucomicrobiaceae bacterium NT6N.</title>
        <authorList>
            <person name="Huang C."/>
            <person name="Takami H."/>
            <person name="Hamasaki K."/>
        </authorList>
    </citation>
    <scope>NUCLEOTIDE SEQUENCE</scope>
    <source>
        <strain evidence="2">NT6N</strain>
    </source>
</reference>
<dbReference type="KEGG" id="osu:NT6N_35800"/>
<dbReference type="Pfam" id="PF00248">
    <property type="entry name" value="Aldo_ket_red"/>
    <property type="match status" value="1"/>
</dbReference>
<dbReference type="CDD" id="cd19086">
    <property type="entry name" value="AKR_AKR11C1"/>
    <property type="match status" value="1"/>
</dbReference>
<dbReference type="AlphaFoldDB" id="A0AAT9FRI6"/>
<dbReference type="SUPFAM" id="SSF51430">
    <property type="entry name" value="NAD(P)-linked oxidoreductase"/>
    <property type="match status" value="1"/>
</dbReference>
<name>A0AAT9FRI6_9BACT</name>
<protein>
    <submittedName>
        <fullName evidence="2">Oxidoreductase</fullName>
    </submittedName>
</protein>
<evidence type="ECO:0000313" key="2">
    <source>
        <dbReference type="EMBL" id="BDS08540.1"/>
    </source>
</evidence>
<evidence type="ECO:0000259" key="1">
    <source>
        <dbReference type="Pfam" id="PF00248"/>
    </source>
</evidence>
<dbReference type="Gene3D" id="3.20.20.100">
    <property type="entry name" value="NADP-dependent oxidoreductase domain"/>
    <property type="match status" value="1"/>
</dbReference>
<feature type="domain" description="NADP-dependent oxidoreductase" evidence="1">
    <location>
        <begin position="26"/>
        <end position="308"/>
    </location>
</feature>
<dbReference type="EMBL" id="AP026866">
    <property type="protein sequence ID" value="BDS08540.1"/>
    <property type="molecule type" value="Genomic_DNA"/>
</dbReference>
<dbReference type="InterPro" id="IPR036812">
    <property type="entry name" value="NAD(P)_OxRdtase_dom_sf"/>
</dbReference>
<accession>A0AAT9FRI6</accession>
<proteinExistence type="predicted"/>
<dbReference type="InterPro" id="IPR053135">
    <property type="entry name" value="AKR2_Oxidoreductase"/>
</dbReference>
<dbReference type="InterPro" id="IPR023210">
    <property type="entry name" value="NADP_OxRdtase_dom"/>
</dbReference>